<proteinExistence type="predicted"/>
<sequence>MPTPVQPGLSDALSTSSAESSPFSHFSSSAASTISTLSPSSVLPSAASPRLGTLARFTYYIAGTTPPGTRIDRSTSLSSSSSISSDKMEPTTSVLPSQQSPSSPFTPTAISEPTPTTQRPAVKKPNLVFEVDVPLTAACTDSYSSRALLAGRGYMRVVKVTPNEILELVDIWGSMKVADDDRVGYVSDMKWCLGNYSNNAAVASTTGSISMYDLNKPSAIPRRLTGHTRTVNSISLNPLNPHIIVSGGLDRAIKFWDLRIGRPVASVNGPESTRRVQVSNIDASKTCAIFDTGYLLRWDSRYLATPDRRVQAHSGPGFCFDYHPHLDVVATGGRDRTIRVWDLRQSDKSEQSTRITRPMYEIPSSGAVSNVLWKRPCGSERTDSIDDAYLASSSLSVGDYRIQVWNLRRKYIPAFVIDYHKAPICALTWAGDGIYGSQAPVDESEWSDCENEVDDRRRPRARSGSKKSRRERPAGTIWAASRDQRFVAHDIARSCPTKPIQSLSHQAFAWGPDDEFTFAVLDKSALRNDGLVSRPMHNRRDSGTQKRSGGNVVMRMMLMNAAKKEPEAVPQVPVQYVTSGKLSQFATTSDELAIDTAGPVNGKILSDESLPRDGSSRAADSPKEFDIAKIRSASV</sequence>
<dbReference type="Proteomes" id="UP001489719">
    <property type="component" value="Unassembled WGS sequence"/>
</dbReference>
<protein>
    <submittedName>
        <fullName evidence="1">WD40-repeat-containing domain protein</fullName>
    </submittedName>
</protein>
<evidence type="ECO:0000313" key="2">
    <source>
        <dbReference type="Proteomes" id="UP001489719"/>
    </source>
</evidence>
<keyword evidence="2" id="KW-1185">Reference proteome</keyword>
<organism evidence="1 2">
    <name type="scientific">Lipomyces orientalis</name>
    <dbReference type="NCBI Taxonomy" id="1233043"/>
    <lineage>
        <taxon>Eukaryota</taxon>
        <taxon>Fungi</taxon>
        <taxon>Dikarya</taxon>
        <taxon>Ascomycota</taxon>
        <taxon>Saccharomycotina</taxon>
        <taxon>Lipomycetes</taxon>
        <taxon>Lipomycetales</taxon>
        <taxon>Lipomycetaceae</taxon>
        <taxon>Lipomyces</taxon>
    </lineage>
</organism>
<evidence type="ECO:0000313" key="1">
    <source>
        <dbReference type="EMBL" id="KAK9325664.1"/>
    </source>
</evidence>
<reference evidence="2" key="1">
    <citation type="journal article" date="2024" name="Front. Bioeng. Biotechnol.">
        <title>Genome-scale model development and genomic sequencing of the oleaginous clade Lipomyces.</title>
        <authorList>
            <person name="Czajka J.J."/>
            <person name="Han Y."/>
            <person name="Kim J."/>
            <person name="Mondo S.J."/>
            <person name="Hofstad B.A."/>
            <person name="Robles A."/>
            <person name="Haridas S."/>
            <person name="Riley R."/>
            <person name="LaButti K."/>
            <person name="Pangilinan J."/>
            <person name="Andreopoulos W."/>
            <person name="Lipzen A."/>
            <person name="Yan J."/>
            <person name="Wang M."/>
            <person name="Ng V."/>
            <person name="Grigoriev I.V."/>
            <person name="Spatafora J.W."/>
            <person name="Magnuson J.K."/>
            <person name="Baker S.E."/>
            <person name="Pomraning K.R."/>
        </authorList>
    </citation>
    <scope>NUCLEOTIDE SEQUENCE [LARGE SCALE GENOMIC DNA]</scope>
    <source>
        <strain evidence="2">CBS 10300</strain>
    </source>
</reference>
<dbReference type="EMBL" id="MU970039">
    <property type="protein sequence ID" value="KAK9325664.1"/>
    <property type="molecule type" value="Genomic_DNA"/>
</dbReference>
<name>A0ACC3TWU6_9ASCO</name>
<gene>
    <name evidence="1" type="ORF">V1517DRAFT_167020</name>
</gene>
<comment type="caution">
    <text evidence="1">The sequence shown here is derived from an EMBL/GenBank/DDBJ whole genome shotgun (WGS) entry which is preliminary data.</text>
</comment>
<accession>A0ACC3TWU6</accession>